<accession>A0AA40KJU8</accession>
<sequence length="1840" mass="209422">MSPSIRSYFGKTFWLFLFLCANVATCWSIDRVSKTVDRLGDIYLPRVLRNSEDESLIWMDYEFDTGAGNREGELIVTDISVHEYTNLPETASWQFLDVNGINYLFRVEESTFFVYKFDPDTAVVNDSVSFDLEGIILTFQVIDLHSGPDAVAVFCVESNDGAILLSWHRLKNGNSLQFVQSWTVQKRIKDMKFIQHEKPYKILLLNELHSELQDPFIDMYGFDIDFSANTFNIWFYNRFSIPRAFDVQICPIDEYILLALQGKDDISLYKCKNTIGGSIFQYLQTIKSYNLKNFVCFESGYLQFLSTSGPEAGLFHFVDGEFQFNTEAEPNFDISEITWVTNVKLDTYRDESMLLIQLRNSTVIALAWQGLSFKRISLPSNILDQLDLATITPLSKNGFIVGNRIVKFHVQLKNLKHPSQSTTERLLVLQSLLNDTLNHQERILNETEARLEKSYLKNPEITGIWNISVMNVTNAIVSDNVTYHSVTIGGTNLKKEDLRLNMSDFRDRLMNIEEKLDEIDYILMNTVEINLDSVSNVTIFGNIIVTGNLNVGNLTALSINDINETTIADFIDSRDVTVRSVNGIPIENIQFGDSVVDYSGVDFYKINRAQVNGNLSFSTINGIDWTMLMRDIVWKNKRMHIPGETIIEGTLISDIFKLDILDNLLYPEDYVLENSVSSVVVTGSKSFDSMLVSQLEDVATINGIDFEDFVILHKDNVLEKSITFENLTIEGEFWLDGDIPAFNIENMLLLNETSAISPDVMFFNLNVLGNVTFDALLMNRRLLNLGDLLLKTDVNVEITGTKIFLKNVGMKSNVIITSGMVNGHFLDEFVTFDTDQDFPHLTKILSNVTFRNVTFGAAKKFETFLAENTNSSSCLNKIVIFESPITVDQLSFDRLNEVSFRDFDRKLNETFQNVSFEKLTTETLLAEEITPKAINGIDFDTLTKRLELSNIGSVEQLETDRLDVAFINGISLNEINLLKDRLNAILDGICNGSMALNSLQVTGMITTNSINGEFLTDLYSKDEINTVIFKSDTFIKNLTILGFMNGFNFSEHVLDTILKSDRNIAIDGHKTFDTILCHQLETRFLNGRPVENVLDPFKEQVLSGPVTVNGSVTILEKFNTTGSIGDIPFYNLIDSFNALGNNSYELYGDVRFLNNVTVKSLYTIGLIQGKNFDDFLDTIIFNIEDNLTISGTKVFQNSVTFNDTLVIRDKLNNIDLKRFQKAVFIDQPFSVKSKIIFKDGIKIEKDLAVSTNLKTKSIMGIDANDLHENVLILDKPNYIEGITTFTNVSFESDIQVEKFNDLDMKLLIPLNAEQIIKVLKCGNVTADELQILGKVNDENLQKIQDNTFMMTGNQNISGHFNFRGHVYVGGDFNARIINDIDPTNIIPLNSKSPISGNFIFEKPILFNQSLRVLGYLNGIDPSRWEAVAVTTNNLVPQFILGKWTVFGNVYFEKGASGSDMLNRINITELSNALAKKHLEMNDILEEKSANLDSVCEDLRELKHYAEKQIYKFNAFDYLQIIEFDSDIVSVHYFELDNLDYLMISYDSCHMHVYSFSGMKFELVNDISGFGVVEQWTTFKHDEALYFLTSGQNSCGRSPVNLWKLRNNELEASFNHVLDLGHNIDSKKIHQDTFLTLINEKEQFRSSERINEELQKSLSSPADDDNIQIILDNDKMLFTSMIDKYNVDHPTNITVNVRNAEILNFKTGIYEKDMSLYYDEEVSEDRIFICSNGAKWKKIVQTIKAHRPTSFTILNFDGLIETLLVFVENRKNLQIYEYKGIQGFLYRDSIRMNADKLFAFKIRKNPNLAKRYCLGLAYGNRLTILEAKMYGEKLDMGALTC</sequence>
<gene>
    <name evidence="2" type="ORF">K0M31_008724</name>
</gene>
<organism evidence="2 3">
    <name type="scientific">Melipona bicolor</name>
    <dbReference type="NCBI Taxonomy" id="60889"/>
    <lineage>
        <taxon>Eukaryota</taxon>
        <taxon>Metazoa</taxon>
        <taxon>Ecdysozoa</taxon>
        <taxon>Arthropoda</taxon>
        <taxon>Hexapoda</taxon>
        <taxon>Insecta</taxon>
        <taxon>Pterygota</taxon>
        <taxon>Neoptera</taxon>
        <taxon>Endopterygota</taxon>
        <taxon>Hymenoptera</taxon>
        <taxon>Apocrita</taxon>
        <taxon>Aculeata</taxon>
        <taxon>Apoidea</taxon>
        <taxon>Anthophila</taxon>
        <taxon>Apidae</taxon>
        <taxon>Melipona</taxon>
    </lineage>
</organism>
<dbReference type="Proteomes" id="UP001177670">
    <property type="component" value="Unassembled WGS sequence"/>
</dbReference>
<feature type="signal peptide" evidence="1">
    <location>
        <begin position="1"/>
        <end position="28"/>
    </location>
</feature>
<protein>
    <submittedName>
        <fullName evidence="2">Uncharacterized protein</fullName>
    </submittedName>
</protein>
<dbReference type="EMBL" id="JAHYIQ010000021">
    <property type="protein sequence ID" value="KAK1123091.1"/>
    <property type="molecule type" value="Genomic_DNA"/>
</dbReference>
<evidence type="ECO:0000256" key="1">
    <source>
        <dbReference type="SAM" id="SignalP"/>
    </source>
</evidence>
<proteinExistence type="predicted"/>
<keyword evidence="3" id="KW-1185">Reference proteome</keyword>
<feature type="chain" id="PRO_5041327472" evidence="1">
    <location>
        <begin position="29"/>
        <end position="1840"/>
    </location>
</feature>
<evidence type="ECO:0000313" key="2">
    <source>
        <dbReference type="EMBL" id="KAK1123091.1"/>
    </source>
</evidence>
<comment type="caution">
    <text evidence="2">The sequence shown here is derived from an EMBL/GenBank/DDBJ whole genome shotgun (WGS) entry which is preliminary data.</text>
</comment>
<evidence type="ECO:0000313" key="3">
    <source>
        <dbReference type="Proteomes" id="UP001177670"/>
    </source>
</evidence>
<keyword evidence="1" id="KW-0732">Signal</keyword>
<reference evidence="2" key="1">
    <citation type="submission" date="2021-10" db="EMBL/GenBank/DDBJ databases">
        <title>Melipona bicolor Genome sequencing and assembly.</title>
        <authorList>
            <person name="Araujo N.S."/>
            <person name="Arias M.C."/>
        </authorList>
    </citation>
    <scope>NUCLEOTIDE SEQUENCE</scope>
    <source>
        <strain evidence="2">USP_2M_L1-L4_2017</strain>
        <tissue evidence="2">Whole body</tissue>
    </source>
</reference>
<name>A0AA40KJU8_9HYME</name>